<evidence type="ECO:0000313" key="2">
    <source>
        <dbReference type="Proteomes" id="UP000035050"/>
    </source>
</evidence>
<dbReference type="Proteomes" id="UP000035050">
    <property type="component" value="Chromosome"/>
</dbReference>
<dbReference type="EMBL" id="CP011253">
    <property type="protein sequence ID" value="ANJ87056.1"/>
    <property type="molecule type" value="Genomic_DNA"/>
</dbReference>
<keyword evidence="2" id="KW-1185">Reference proteome</keyword>
<reference evidence="1" key="1">
    <citation type="submission" date="2016-06" db="EMBL/GenBank/DDBJ databases">
        <title>Pandoraea oxalativorans DSM 23570 Genome Sequencing.</title>
        <authorList>
            <person name="Ee R."/>
            <person name="Lim Y.-L."/>
            <person name="Yong D."/>
            <person name="Yin W.-F."/>
            <person name="Chan K.-G."/>
        </authorList>
    </citation>
    <scope>NUCLEOTIDE SEQUENCE</scope>
    <source>
        <strain evidence="1">DSM 23570</strain>
    </source>
</reference>
<gene>
    <name evidence="1" type="ORF">MB84_30940</name>
</gene>
<evidence type="ECO:0000313" key="1">
    <source>
        <dbReference type="EMBL" id="ANJ87056.1"/>
    </source>
</evidence>
<accession>A0A192B0Z7</accession>
<name>A0A192B0Z7_9BURK</name>
<dbReference type="KEGG" id="pox:MB84_30940"/>
<sequence>MPTLVLPACARRSSHSVSTTILGIDMLVSRLRHASVTRREISASLSDTGSIGHMGYFRQRSGAFAWPDTIDWLLSTGAVNAGERRTGADVSTYDGRIARNPLIPNPSD</sequence>
<protein>
    <submittedName>
        <fullName evidence="1">Uncharacterized protein</fullName>
    </submittedName>
</protein>
<dbReference type="AlphaFoldDB" id="A0A192B0Z7"/>
<proteinExistence type="predicted"/>
<organism evidence="1 2">
    <name type="scientific">Pandoraea oxalativorans</name>
    <dbReference type="NCBI Taxonomy" id="573737"/>
    <lineage>
        <taxon>Bacteria</taxon>
        <taxon>Pseudomonadati</taxon>
        <taxon>Pseudomonadota</taxon>
        <taxon>Betaproteobacteria</taxon>
        <taxon>Burkholderiales</taxon>
        <taxon>Burkholderiaceae</taxon>
        <taxon>Pandoraea</taxon>
    </lineage>
</organism>